<evidence type="ECO:0000313" key="3">
    <source>
        <dbReference type="Proteomes" id="UP000703269"/>
    </source>
</evidence>
<sequence>MRNKRMSEQHAPVRERKSLARNSFRAAQDVYQVLDTGTASSSVCDQATQKFPHECASSVTMSHIHCGPERYARHANAA</sequence>
<evidence type="ECO:0000256" key="1">
    <source>
        <dbReference type="SAM" id="MobiDB-lite"/>
    </source>
</evidence>
<keyword evidence="3" id="KW-1185">Reference proteome</keyword>
<reference evidence="2 3" key="1">
    <citation type="submission" date="2021-08" db="EMBL/GenBank/DDBJ databases">
        <title>Draft Genome Sequence of Phanerochaete sordida strain YK-624.</title>
        <authorList>
            <person name="Mori T."/>
            <person name="Dohra H."/>
            <person name="Suzuki T."/>
            <person name="Kawagishi H."/>
            <person name="Hirai H."/>
        </authorList>
    </citation>
    <scope>NUCLEOTIDE SEQUENCE [LARGE SCALE GENOMIC DNA]</scope>
    <source>
        <strain evidence="2 3">YK-624</strain>
    </source>
</reference>
<dbReference type="Proteomes" id="UP000703269">
    <property type="component" value="Unassembled WGS sequence"/>
</dbReference>
<dbReference type="EMBL" id="BPQB01000036">
    <property type="protein sequence ID" value="GJE93950.1"/>
    <property type="molecule type" value="Genomic_DNA"/>
</dbReference>
<evidence type="ECO:0000313" key="2">
    <source>
        <dbReference type="EMBL" id="GJE93950.1"/>
    </source>
</evidence>
<dbReference type="AlphaFoldDB" id="A0A9P3GFJ6"/>
<protein>
    <submittedName>
        <fullName evidence="2">Uncharacterized protein</fullName>
    </submittedName>
</protein>
<name>A0A9P3GFJ6_9APHY</name>
<feature type="region of interest" description="Disordered" evidence="1">
    <location>
        <begin position="1"/>
        <end position="20"/>
    </location>
</feature>
<feature type="compositionally biased region" description="Basic and acidic residues" evidence="1">
    <location>
        <begin position="1"/>
        <end position="18"/>
    </location>
</feature>
<accession>A0A9P3GFJ6</accession>
<comment type="caution">
    <text evidence="2">The sequence shown here is derived from an EMBL/GenBank/DDBJ whole genome shotgun (WGS) entry which is preliminary data.</text>
</comment>
<proteinExistence type="predicted"/>
<gene>
    <name evidence="2" type="ORF">PsYK624_101160</name>
</gene>
<organism evidence="2 3">
    <name type="scientific">Phanerochaete sordida</name>
    <dbReference type="NCBI Taxonomy" id="48140"/>
    <lineage>
        <taxon>Eukaryota</taxon>
        <taxon>Fungi</taxon>
        <taxon>Dikarya</taxon>
        <taxon>Basidiomycota</taxon>
        <taxon>Agaricomycotina</taxon>
        <taxon>Agaricomycetes</taxon>
        <taxon>Polyporales</taxon>
        <taxon>Phanerochaetaceae</taxon>
        <taxon>Phanerochaete</taxon>
    </lineage>
</organism>